<evidence type="ECO:0008006" key="4">
    <source>
        <dbReference type="Google" id="ProtNLM"/>
    </source>
</evidence>
<dbReference type="GeneID" id="24845156"/>
<evidence type="ECO:0000313" key="3">
    <source>
        <dbReference type="Proteomes" id="UP000033033"/>
    </source>
</evidence>
<keyword evidence="3" id="KW-1185">Reference proteome</keyword>
<dbReference type="Proteomes" id="UP000033033">
    <property type="component" value="Chromosome"/>
</dbReference>
<sequence>MKNIKKIYMYKLALGVIILLAGIIAAICYKNEASVSSFLIIMGLVLFVLTAFRLFRQGDLPDRDERTKKLAAYGITYSWLLTLVLISVLYLANYFKLVEFTAGSVLGILLIFMAISANIFRWYFMQKSDVE</sequence>
<evidence type="ECO:0000313" key="2">
    <source>
        <dbReference type="EMBL" id="AKB54891.1"/>
    </source>
</evidence>
<proteinExistence type="predicted"/>
<feature type="transmembrane region" description="Helical" evidence="1">
    <location>
        <begin position="35"/>
        <end position="55"/>
    </location>
</feature>
<protein>
    <recommendedName>
        <fullName evidence="4">DUF2178 domain-containing protein</fullName>
    </recommendedName>
</protein>
<keyword evidence="1" id="KW-0472">Membrane</keyword>
<reference evidence="2 3" key="1">
    <citation type="submission" date="2014-07" db="EMBL/GenBank/DDBJ databases">
        <title>Methanogenic archaea and the global carbon cycle.</title>
        <authorList>
            <person name="Henriksen J.R."/>
            <person name="Luke J."/>
            <person name="Reinhart S."/>
            <person name="Benedict M.N."/>
            <person name="Youngblut N.D."/>
            <person name="Metcalf M.E."/>
            <person name="Whitaker R.J."/>
            <person name="Metcalf W.W."/>
        </authorList>
    </citation>
    <scope>NUCLEOTIDE SEQUENCE [LARGE SCALE GENOMIC DNA]</scope>
    <source>
        <strain evidence="2 3">MS</strain>
    </source>
</reference>
<accession>A0A0E3LNJ7</accession>
<dbReference type="PATRIC" id="fig|1434108.4.peg.2408"/>
<dbReference type="STRING" id="1434108.MSBRM_1893"/>
<dbReference type="KEGG" id="mby:MSBRM_1893"/>
<keyword evidence="1" id="KW-0812">Transmembrane</keyword>
<organism evidence="2 3">
    <name type="scientific">Methanosarcina barkeri MS</name>
    <dbReference type="NCBI Taxonomy" id="1434108"/>
    <lineage>
        <taxon>Archaea</taxon>
        <taxon>Methanobacteriati</taxon>
        <taxon>Methanobacteriota</taxon>
        <taxon>Stenosarchaea group</taxon>
        <taxon>Methanomicrobia</taxon>
        <taxon>Methanosarcinales</taxon>
        <taxon>Methanosarcinaceae</taxon>
        <taxon>Methanosarcina</taxon>
    </lineage>
</organism>
<dbReference type="HOGENOM" id="CLU_155671_0_0_2"/>
<feature type="transmembrane region" description="Helical" evidence="1">
    <location>
        <begin position="70"/>
        <end position="92"/>
    </location>
</feature>
<dbReference type="RefSeq" id="WP_048117269.1">
    <property type="nucleotide sequence ID" value="NZ_CP009528.1"/>
</dbReference>
<feature type="transmembrane region" description="Helical" evidence="1">
    <location>
        <begin position="104"/>
        <end position="124"/>
    </location>
</feature>
<keyword evidence="1" id="KW-1133">Transmembrane helix</keyword>
<evidence type="ECO:0000256" key="1">
    <source>
        <dbReference type="SAM" id="Phobius"/>
    </source>
</evidence>
<dbReference type="AlphaFoldDB" id="A0A0E3LNJ7"/>
<gene>
    <name evidence="2" type="ORF">MSBRM_1893</name>
</gene>
<dbReference type="EMBL" id="CP009528">
    <property type="protein sequence ID" value="AKB54891.1"/>
    <property type="molecule type" value="Genomic_DNA"/>
</dbReference>
<name>A0A0E3LNJ7_METBA</name>